<comment type="caution">
    <text evidence="2">The sequence shown here is derived from an EMBL/GenBank/DDBJ whole genome shotgun (WGS) entry which is preliminary data.</text>
</comment>
<reference evidence="2" key="1">
    <citation type="submission" date="2016-11" db="EMBL/GenBank/DDBJ databases">
        <title>The genome sequence of Colletotrichum cuscutae.</title>
        <authorList>
            <person name="Baroncelli R."/>
        </authorList>
    </citation>
    <scope>NUCLEOTIDE SEQUENCE</scope>
    <source>
        <strain evidence="2">IMI 304802</strain>
    </source>
</reference>
<evidence type="ECO:0000313" key="3">
    <source>
        <dbReference type="Proteomes" id="UP001239213"/>
    </source>
</evidence>
<organism evidence="2 3">
    <name type="scientific">Colletotrichum cuscutae</name>
    <dbReference type="NCBI Taxonomy" id="1209917"/>
    <lineage>
        <taxon>Eukaryota</taxon>
        <taxon>Fungi</taxon>
        <taxon>Dikarya</taxon>
        <taxon>Ascomycota</taxon>
        <taxon>Pezizomycotina</taxon>
        <taxon>Sordariomycetes</taxon>
        <taxon>Hypocreomycetidae</taxon>
        <taxon>Glomerellales</taxon>
        <taxon>Glomerellaceae</taxon>
        <taxon>Colletotrichum</taxon>
        <taxon>Colletotrichum acutatum species complex</taxon>
    </lineage>
</organism>
<dbReference type="AlphaFoldDB" id="A0AAI9YAY8"/>
<dbReference type="Proteomes" id="UP001239213">
    <property type="component" value="Unassembled WGS sequence"/>
</dbReference>
<name>A0AAI9YAY8_9PEZI</name>
<evidence type="ECO:0000256" key="1">
    <source>
        <dbReference type="SAM" id="MobiDB-lite"/>
    </source>
</evidence>
<sequence length="235" mass="27215">RGICNSSIFFLLHTSVPGEAFLRVLNRRYRCLLEYLRNYFGYAYTSTLRGCLRMCKSDDYYDTDSTSKRSLDKKESQAAAARNARSTSAHTADADCGSGMTPTTYTRANRGVGDVLMLIQVQGNRYVPAMMSLLWEAWNPTWEPRGCAQCVSVLWIRRWWPCWPRPFPPRLMMFDDLQHTYHNATRQHPVLPSRAESEPYLYLYIVICLLYPYYDIGVQPRILSFGYPYGHNTGE</sequence>
<dbReference type="EMBL" id="MPDP01000024">
    <property type="protein sequence ID" value="KAK1493747.1"/>
    <property type="molecule type" value="Genomic_DNA"/>
</dbReference>
<protein>
    <submittedName>
        <fullName evidence="2">Uncharacterized protein</fullName>
    </submittedName>
</protein>
<evidence type="ECO:0000313" key="2">
    <source>
        <dbReference type="EMBL" id="KAK1493747.1"/>
    </source>
</evidence>
<accession>A0AAI9YAY8</accession>
<proteinExistence type="predicted"/>
<keyword evidence="3" id="KW-1185">Reference proteome</keyword>
<feature type="region of interest" description="Disordered" evidence="1">
    <location>
        <begin position="72"/>
        <end position="95"/>
    </location>
</feature>
<gene>
    <name evidence="2" type="ORF">CCUS01_03048</name>
</gene>
<feature type="non-terminal residue" evidence="2">
    <location>
        <position position="1"/>
    </location>
</feature>
<feature type="compositionally biased region" description="Low complexity" evidence="1">
    <location>
        <begin position="78"/>
        <end position="91"/>
    </location>
</feature>